<dbReference type="HAMAP" id="MF_00105">
    <property type="entry name" value="GreA_GreB"/>
    <property type="match status" value="1"/>
</dbReference>
<evidence type="ECO:0000256" key="2">
    <source>
        <dbReference type="ARBA" id="ARBA00013729"/>
    </source>
</evidence>
<evidence type="ECO:0000313" key="12">
    <source>
        <dbReference type="EMBL" id="OGD04118.1"/>
    </source>
</evidence>
<accession>A0A1F4ZD57</accession>
<evidence type="ECO:0000256" key="5">
    <source>
        <dbReference type="ARBA" id="ARBA00023163"/>
    </source>
</evidence>
<dbReference type="InterPro" id="IPR023459">
    <property type="entry name" value="Tscrpt_elong_fac_GreA/B_fam"/>
</dbReference>
<dbReference type="GO" id="GO:0003677">
    <property type="term" value="F:DNA binding"/>
    <property type="evidence" value="ECO:0007669"/>
    <property type="project" value="UniProtKB-UniRule"/>
</dbReference>
<dbReference type="InterPro" id="IPR036805">
    <property type="entry name" value="Tscrpt_elong_fac_GreA/B_N_sf"/>
</dbReference>
<evidence type="ECO:0000259" key="10">
    <source>
        <dbReference type="Pfam" id="PF01272"/>
    </source>
</evidence>
<feature type="domain" description="Transcription elongation factor GreA/GreB N-terminal" evidence="11">
    <location>
        <begin position="7"/>
        <end position="76"/>
    </location>
</feature>
<dbReference type="PANTHER" id="PTHR30437:SF4">
    <property type="entry name" value="TRANSCRIPTION ELONGATION FACTOR GREA"/>
    <property type="match status" value="1"/>
</dbReference>
<dbReference type="GO" id="GO:0006354">
    <property type="term" value="P:DNA-templated transcription elongation"/>
    <property type="evidence" value="ECO:0007669"/>
    <property type="project" value="TreeGrafter"/>
</dbReference>
<dbReference type="FunFam" id="1.10.287.180:FF:000001">
    <property type="entry name" value="Transcription elongation factor GreA"/>
    <property type="match status" value="1"/>
</dbReference>
<dbReference type="InterPro" id="IPR001437">
    <property type="entry name" value="Tscrpt_elong_fac_GreA/B_C"/>
</dbReference>
<dbReference type="PROSITE" id="PS00829">
    <property type="entry name" value="GREAB_1"/>
    <property type="match status" value="1"/>
</dbReference>
<name>A0A1F4ZD57_9BACT</name>
<dbReference type="FunFam" id="3.10.50.30:FF:000001">
    <property type="entry name" value="Transcription elongation factor GreA"/>
    <property type="match status" value="1"/>
</dbReference>
<dbReference type="STRING" id="1797259.A2989_01690"/>
<dbReference type="AlphaFoldDB" id="A0A1F4ZD57"/>
<dbReference type="Pfam" id="PF03449">
    <property type="entry name" value="GreA_GreB_N"/>
    <property type="match status" value="1"/>
</dbReference>
<comment type="function">
    <text evidence="6 8 9">Necessary for efficient RNA polymerase transcription elongation past template-encoded arresting sites. The arresting sites in DNA have the property of trapping a certain fraction of elongating RNA polymerases that pass through, resulting in locked ternary complexes. Cleavage of the nascent transcript by cleavage factors such as GreA or GreB allows the resumption of elongation from the new 3'terminus. GreA releases sequences of 2 to 3 nucleotides.</text>
</comment>
<dbReference type="Pfam" id="PF01272">
    <property type="entry name" value="GreA_GreB"/>
    <property type="match status" value="1"/>
</dbReference>
<evidence type="ECO:0000256" key="8">
    <source>
        <dbReference type="HAMAP-Rule" id="MF_00105"/>
    </source>
</evidence>
<evidence type="ECO:0000256" key="7">
    <source>
        <dbReference type="ARBA" id="ARBA00030776"/>
    </source>
</evidence>
<evidence type="ECO:0000256" key="1">
    <source>
        <dbReference type="ARBA" id="ARBA00008213"/>
    </source>
</evidence>
<dbReference type="SUPFAM" id="SSF54534">
    <property type="entry name" value="FKBP-like"/>
    <property type="match status" value="1"/>
</dbReference>
<sequence length="153" mass="16634">MNSQPLLITQIGLDQLKSELDELNSDRRPNLVVRLSQARSMGDLSENSDYQSAREDLAFVDGRIAELEDLIKSAQVSHPSSNSQVNFGHKVTVKVNGGQTVFHIVGEWEADPAQKKISHSSPLGQALMGKKVGDRVEVVAPAGKILYTIVAIS</sequence>
<gene>
    <name evidence="8" type="primary">greA</name>
    <name evidence="12" type="ORF">A2989_01690</name>
</gene>
<keyword evidence="4 8" id="KW-0238">DNA-binding</keyword>
<evidence type="ECO:0000256" key="9">
    <source>
        <dbReference type="RuleBase" id="RU000556"/>
    </source>
</evidence>
<comment type="caution">
    <text evidence="12">The sequence shown here is derived from an EMBL/GenBank/DDBJ whole genome shotgun (WGS) entry which is preliminary data.</text>
</comment>
<dbReference type="InterPro" id="IPR006359">
    <property type="entry name" value="Tscrpt_elong_fac_GreA"/>
</dbReference>
<evidence type="ECO:0000256" key="4">
    <source>
        <dbReference type="ARBA" id="ARBA00023125"/>
    </source>
</evidence>
<feature type="domain" description="Transcription elongation factor GreA/GreB C-terminal" evidence="10">
    <location>
        <begin position="81"/>
        <end position="153"/>
    </location>
</feature>
<dbReference type="GO" id="GO:0070063">
    <property type="term" value="F:RNA polymerase binding"/>
    <property type="evidence" value="ECO:0007669"/>
    <property type="project" value="InterPro"/>
</dbReference>
<evidence type="ECO:0000313" key="13">
    <source>
        <dbReference type="Proteomes" id="UP000177080"/>
    </source>
</evidence>
<dbReference type="SUPFAM" id="SSF46557">
    <property type="entry name" value="GreA transcript cleavage protein, N-terminal domain"/>
    <property type="match status" value="1"/>
</dbReference>
<dbReference type="Gene3D" id="3.10.50.30">
    <property type="entry name" value="Transcription elongation factor, GreA/GreB, C-terminal domain"/>
    <property type="match status" value="1"/>
</dbReference>
<dbReference type="NCBIfam" id="TIGR01462">
    <property type="entry name" value="greA"/>
    <property type="match status" value="1"/>
</dbReference>
<dbReference type="PANTHER" id="PTHR30437">
    <property type="entry name" value="TRANSCRIPTION ELONGATION FACTOR GREA"/>
    <property type="match status" value="1"/>
</dbReference>
<comment type="similarity">
    <text evidence="1 8 9">Belongs to the GreA/GreB family.</text>
</comment>
<organism evidence="12 13">
    <name type="scientific">Candidatus Amesbacteria bacterium RIFCSPLOWO2_01_FULL_48_25</name>
    <dbReference type="NCBI Taxonomy" id="1797259"/>
    <lineage>
        <taxon>Bacteria</taxon>
        <taxon>Candidatus Amesiibacteriota</taxon>
    </lineage>
</organism>
<dbReference type="GO" id="GO:0032784">
    <property type="term" value="P:regulation of DNA-templated transcription elongation"/>
    <property type="evidence" value="ECO:0007669"/>
    <property type="project" value="UniProtKB-UniRule"/>
</dbReference>
<proteinExistence type="inferred from homology"/>
<dbReference type="InterPro" id="IPR028624">
    <property type="entry name" value="Tscrpt_elong_fac_GreA/B"/>
</dbReference>
<dbReference type="Proteomes" id="UP000177080">
    <property type="component" value="Unassembled WGS sequence"/>
</dbReference>
<dbReference type="InterPro" id="IPR036953">
    <property type="entry name" value="GreA/GreB_C_sf"/>
</dbReference>
<dbReference type="InterPro" id="IPR018151">
    <property type="entry name" value="TF_GreA/GreB_CS"/>
</dbReference>
<reference evidence="12 13" key="1">
    <citation type="journal article" date="2016" name="Nat. Commun.">
        <title>Thousands of microbial genomes shed light on interconnected biogeochemical processes in an aquifer system.</title>
        <authorList>
            <person name="Anantharaman K."/>
            <person name="Brown C.T."/>
            <person name="Hug L.A."/>
            <person name="Sharon I."/>
            <person name="Castelle C.J."/>
            <person name="Probst A.J."/>
            <person name="Thomas B.C."/>
            <person name="Singh A."/>
            <person name="Wilkins M.J."/>
            <person name="Karaoz U."/>
            <person name="Brodie E.L."/>
            <person name="Williams K.H."/>
            <person name="Hubbard S.S."/>
            <person name="Banfield J.F."/>
        </authorList>
    </citation>
    <scope>NUCLEOTIDE SEQUENCE [LARGE SCALE GENOMIC DNA]</scope>
</reference>
<evidence type="ECO:0000259" key="11">
    <source>
        <dbReference type="Pfam" id="PF03449"/>
    </source>
</evidence>
<evidence type="ECO:0000256" key="6">
    <source>
        <dbReference type="ARBA" id="ARBA00024916"/>
    </source>
</evidence>
<evidence type="ECO:0000256" key="3">
    <source>
        <dbReference type="ARBA" id="ARBA00023015"/>
    </source>
</evidence>
<dbReference type="InterPro" id="IPR022691">
    <property type="entry name" value="Tscrpt_elong_fac_GreA/B_N"/>
</dbReference>
<keyword evidence="3 8" id="KW-0805">Transcription regulation</keyword>
<protein>
    <recommendedName>
        <fullName evidence="2 8">Transcription elongation factor GreA</fullName>
    </recommendedName>
    <alternativeName>
        <fullName evidence="7 8">Transcript cleavage factor GreA</fullName>
    </alternativeName>
</protein>
<dbReference type="Gene3D" id="1.10.287.180">
    <property type="entry name" value="Transcription elongation factor, GreA/GreB, N-terminal domain"/>
    <property type="match status" value="1"/>
</dbReference>
<dbReference type="EMBL" id="MEXN01000003">
    <property type="protein sequence ID" value="OGD04118.1"/>
    <property type="molecule type" value="Genomic_DNA"/>
</dbReference>
<dbReference type="PIRSF" id="PIRSF006092">
    <property type="entry name" value="GreA_GreB"/>
    <property type="match status" value="1"/>
</dbReference>
<keyword evidence="5 8" id="KW-0804">Transcription</keyword>
<dbReference type="NCBIfam" id="NF001263">
    <property type="entry name" value="PRK00226.1-4"/>
    <property type="match status" value="1"/>
</dbReference>